<reference evidence="1 2" key="1">
    <citation type="journal article" date="2014" name="Int. J. Syst. Evol. Microbiol.">
        <title>Complete genome sequence of Corynebacterium casei LMG S-19264T (=DSM 44701T), isolated from a smear-ripened cheese.</title>
        <authorList>
            <consortium name="US DOE Joint Genome Institute (JGI-PGF)"/>
            <person name="Walter F."/>
            <person name="Albersmeier A."/>
            <person name="Kalinowski J."/>
            <person name="Ruckert C."/>
        </authorList>
    </citation>
    <scope>NUCLEOTIDE SEQUENCE [LARGE SCALE GENOMIC DNA]</scope>
    <source>
        <strain evidence="1 2">CCM 8635</strain>
    </source>
</reference>
<sequence length="49" mass="5416">MPGIVLIGNAVGYTNPEILKITLFVEDRDSTLVLKDKGLYILVLLVPLF</sequence>
<protein>
    <submittedName>
        <fullName evidence="1">Uncharacterized protein</fullName>
    </submittedName>
</protein>
<comment type="caution">
    <text evidence="1">The sequence shown here is derived from an EMBL/GenBank/DDBJ whole genome shotgun (WGS) entry which is preliminary data.</text>
</comment>
<name>A0ABD0A399_9GAMM</name>
<organism evidence="1 2">
    <name type="scientific">Acinetobacter courvalinii</name>
    <dbReference type="NCBI Taxonomy" id="280147"/>
    <lineage>
        <taxon>Bacteria</taxon>
        <taxon>Pseudomonadati</taxon>
        <taxon>Pseudomonadota</taxon>
        <taxon>Gammaproteobacteria</taxon>
        <taxon>Moraxellales</taxon>
        <taxon>Moraxellaceae</taxon>
        <taxon>Acinetobacter</taxon>
    </lineage>
</organism>
<accession>A0ABD0A399</accession>
<dbReference type="EMBL" id="BMDA01000001">
    <property type="protein sequence ID" value="GGH26320.1"/>
    <property type="molecule type" value="Genomic_DNA"/>
</dbReference>
<dbReference type="Proteomes" id="UP000652691">
    <property type="component" value="Unassembled WGS sequence"/>
</dbReference>
<proteinExistence type="predicted"/>
<dbReference type="AlphaFoldDB" id="A0ABD0A399"/>
<gene>
    <name evidence="1" type="ORF">GCM10007354_03690</name>
</gene>
<evidence type="ECO:0000313" key="1">
    <source>
        <dbReference type="EMBL" id="GGH26320.1"/>
    </source>
</evidence>
<evidence type="ECO:0000313" key="2">
    <source>
        <dbReference type="Proteomes" id="UP000652691"/>
    </source>
</evidence>